<gene>
    <name evidence="1" type="ORF">AMJ44_06300</name>
</gene>
<dbReference type="EMBL" id="LIZX01000050">
    <property type="protein sequence ID" value="KPJ68555.1"/>
    <property type="molecule type" value="Genomic_DNA"/>
</dbReference>
<dbReference type="AlphaFoldDB" id="A0A0S7Y2D9"/>
<dbReference type="Proteomes" id="UP000051861">
    <property type="component" value="Unassembled WGS sequence"/>
</dbReference>
<evidence type="ECO:0000313" key="1">
    <source>
        <dbReference type="EMBL" id="KPJ68555.1"/>
    </source>
</evidence>
<accession>A0A0S7Y2D9</accession>
<evidence type="ECO:0000313" key="2">
    <source>
        <dbReference type="Proteomes" id="UP000051861"/>
    </source>
</evidence>
<name>A0A0S7Y2D9_UNCSA</name>
<proteinExistence type="predicted"/>
<sequence>MDDMIRSAGVPAKHGFQNAYIHAYEIHDYRGHRRIEPAWRTKRIDIAKTVQVALITKSEGIIVTRKYKRGNYAHRVSFSTPVFPFHDQDELRPFVCAFSQKRGMLRERPWEGIKWQATALCLDDGDIYSLKGTGHLLGNIPLHWVWVELSAMKSYEYVPLVEYDHIPFAGYGGLRIENRFLDSLSHLHDAVSAFLWRERPRSIGWQLRKNKLINVNHEPLRRERARETMAALYSLRSLLNGSIANYKSFLQAAHEW</sequence>
<protein>
    <submittedName>
        <fullName evidence="1">Uncharacterized protein</fullName>
    </submittedName>
</protein>
<organism evidence="1 2">
    <name type="scientific">candidate division WOR-1 bacterium DG_54_3</name>
    <dbReference type="NCBI Taxonomy" id="1703775"/>
    <lineage>
        <taxon>Bacteria</taxon>
        <taxon>Bacillati</taxon>
        <taxon>Saganbacteria</taxon>
    </lineage>
</organism>
<reference evidence="1 2" key="1">
    <citation type="journal article" date="2015" name="Microbiome">
        <title>Genomic resolution of linkages in carbon, nitrogen, and sulfur cycling among widespread estuary sediment bacteria.</title>
        <authorList>
            <person name="Baker B.J."/>
            <person name="Lazar C.S."/>
            <person name="Teske A.P."/>
            <person name="Dick G.J."/>
        </authorList>
    </citation>
    <scope>NUCLEOTIDE SEQUENCE [LARGE SCALE GENOMIC DNA]</scope>
    <source>
        <strain evidence="1">DG_54_3</strain>
    </source>
</reference>
<comment type="caution">
    <text evidence="1">The sequence shown here is derived from an EMBL/GenBank/DDBJ whole genome shotgun (WGS) entry which is preliminary data.</text>
</comment>